<dbReference type="PROSITE" id="PS50109">
    <property type="entry name" value="HIS_KIN"/>
    <property type="match status" value="1"/>
</dbReference>
<dbReference type="InterPro" id="IPR050398">
    <property type="entry name" value="HssS/ArlS-like"/>
</dbReference>
<evidence type="ECO:0000256" key="9">
    <source>
        <dbReference type="ARBA" id="ARBA00023012"/>
    </source>
</evidence>
<reference evidence="12 13" key="1">
    <citation type="submission" date="2014-02" db="EMBL/GenBank/DDBJ databases">
        <title>Draft genome sequence of Lysinibacillus odysseyi NBRC 100172.</title>
        <authorList>
            <person name="Zhang F."/>
            <person name="Wang G."/>
            <person name="Zhang L."/>
        </authorList>
    </citation>
    <scope>NUCLEOTIDE SEQUENCE [LARGE SCALE GENOMIC DNA]</scope>
    <source>
        <strain evidence="12 13">NBRC 100172</strain>
    </source>
</reference>
<dbReference type="GO" id="GO:0005524">
    <property type="term" value="F:ATP binding"/>
    <property type="evidence" value="ECO:0007669"/>
    <property type="project" value="UniProtKB-KW"/>
</dbReference>
<dbReference type="EC" id="2.7.13.3" evidence="3"/>
<dbReference type="GO" id="GO:0000155">
    <property type="term" value="F:phosphorelay sensor kinase activity"/>
    <property type="evidence" value="ECO:0007669"/>
    <property type="project" value="TreeGrafter"/>
</dbReference>
<evidence type="ECO:0000256" key="1">
    <source>
        <dbReference type="ARBA" id="ARBA00000085"/>
    </source>
</evidence>
<dbReference type="SUPFAM" id="SSF55874">
    <property type="entry name" value="ATPase domain of HSP90 chaperone/DNA topoisomerase II/histidine kinase"/>
    <property type="match status" value="1"/>
</dbReference>
<evidence type="ECO:0000313" key="12">
    <source>
        <dbReference type="EMBL" id="KGR81932.1"/>
    </source>
</evidence>
<evidence type="ECO:0000313" key="13">
    <source>
        <dbReference type="Proteomes" id="UP000030437"/>
    </source>
</evidence>
<comment type="subcellular location">
    <subcellularLocation>
        <location evidence="2">Membrane</location>
        <topology evidence="2">Multi-pass membrane protein</topology>
    </subcellularLocation>
</comment>
<protein>
    <recommendedName>
        <fullName evidence="3">histidine kinase</fullName>
        <ecNumber evidence="3">2.7.13.3</ecNumber>
    </recommendedName>
</protein>
<comment type="catalytic activity">
    <reaction evidence="1">
        <text>ATP + protein L-histidine = ADP + protein N-phospho-L-histidine.</text>
        <dbReference type="EC" id="2.7.13.3"/>
    </reaction>
</comment>
<dbReference type="AlphaFoldDB" id="A0A0A3J4E7"/>
<evidence type="ECO:0000256" key="5">
    <source>
        <dbReference type="ARBA" id="ARBA00022679"/>
    </source>
</evidence>
<dbReference type="PANTHER" id="PTHR45528">
    <property type="entry name" value="SENSOR HISTIDINE KINASE CPXA"/>
    <property type="match status" value="1"/>
</dbReference>
<accession>A0A0A3J4E7</accession>
<dbReference type="STRING" id="1220589.CD32_21760"/>
<keyword evidence="6" id="KW-0547">Nucleotide-binding</keyword>
<evidence type="ECO:0000256" key="2">
    <source>
        <dbReference type="ARBA" id="ARBA00004141"/>
    </source>
</evidence>
<dbReference type="Pfam" id="PF02518">
    <property type="entry name" value="HATPase_c"/>
    <property type="match status" value="1"/>
</dbReference>
<dbReference type="InterPro" id="IPR005467">
    <property type="entry name" value="His_kinase_dom"/>
</dbReference>
<keyword evidence="4" id="KW-0597">Phosphoprotein</keyword>
<name>A0A0A3J4E7_9BACI</name>
<dbReference type="GO" id="GO:0005886">
    <property type="term" value="C:plasma membrane"/>
    <property type="evidence" value="ECO:0007669"/>
    <property type="project" value="TreeGrafter"/>
</dbReference>
<dbReference type="EMBL" id="JPVP01000060">
    <property type="protein sequence ID" value="KGR81932.1"/>
    <property type="molecule type" value="Genomic_DNA"/>
</dbReference>
<sequence length="91" mass="10475">MKPFELLISLNIKEDKAVRKVSNKVENLSVNEVDKLFERFFRGDKARNHSQGTGLGLAISKRIVELHKGIICAQYKEGWMSFIIEHPIHVK</sequence>
<organism evidence="12 13">
    <name type="scientific">Lysinibacillus odysseyi 34hs-1 = NBRC 100172</name>
    <dbReference type="NCBI Taxonomy" id="1220589"/>
    <lineage>
        <taxon>Bacteria</taxon>
        <taxon>Bacillati</taxon>
        <taxon>Bacillota</taxon>
        <taxon>Bacilli</taxon>
        <taxon>Bacillales</taxon>
        <taxon>Bacillaceae</taxon>
        <taxon>Lysinibacillus</taxon>
    </lineage>
</organism>
<keyword evidence="7" id="KW-0418">Kinase</keyword>
<proteinExistence type="predicted"/>
<evidence type="ECO:0000256" key="7">
    <source>
        <dbReference type="ARBA" id="ARBA00022777"/>
    </source>
</evidence>
<dbReference type="InterPro" id="IPR003594">
    <property type="entry name" value="HATPase_dom"/>
</dbReference>
<gene>
    <name evidence="12" type="ORF">CD32_21760</name>
</gene>
<dbReference type="eggNOG" id="COG2205">
    <property type="taxonomic scope" value="Bacteria"/>
</dbReference>
<keyword evidence="5" id="KW-0808">Transferase</keyword>
<dbReference type="PANTHER" id="PTHR45528:SF8">
    <property type="entry name" value="HISTIDINE KINASE"/>
    <property type="match status" value="1"/>
</dbReference>
<evidence type="ECO:0000256" key="10">
    <source>
        <dbReference type="ARBA" id="ARBA00023136"/>
    </source>
</evidence>
<comment type="caution">
    <text evidence="12">The sequence shown here is derived from an EMBL/GenBank/DDBJ whole genome shotgun (WGS) entry which is preliminary data.</text>
</comment>
<dbReference type="OrthoDB" id="9792991at2"/>
<evidence type="ECO:0000256" key="6">
    <source>
        <dbReference type="ARBA" id="ARBA00022741"/>
    </source>
</evidence>
<dbReference type="InterPro" id="IPR036890">
    <property type="entry name" value="HATPase_C_sf"/>
</dbReference>
<keyword evidence="10" id="KW-0472">Membrane</keyword>
<evidence type="ECO:0000256" key="3">
    <source>
        <dbReference type="ARBA" id="ARBA00012438"/>
    </source>
</evidence>
<keyword evidence="13" id="KW-1185">Reference proteome</keyword>
<dbReference type="PRINTS" id="PR00344">
    <property type="entry name" value="BCTRLSENSOR"/>
</dbReference>
<evidence type="ECO:0000256" key="8">
    <source>
        <dbReference type="ARBA" id="ARBA00022840"/>
    </source>
</evidence>
<dbReference type="Proteomes" id="UP000030437">
    <property type="component" value="Unassembled WGS sequence"/>
</dbReference>
<evidence type="ECO:0000259" key="11">
    <source>
        <dbReference type="PROSITE" id="PS50109"/>
    </source>
</evidence>
<keyword evidence="8" id="KW-0067">ATP-binding</keyword>
<dbReference type="Gene3D" id="3.30.565.10">
    <property type="entry name" value="Histidine kinase-like ATPase, C-terminal domain"/>
    <property type="match status" value="1"/>
</dbReference>
<evidence type="ECO:0000256" key="4">
    <source>
        <dbReference type="ARBA" id="ARBA00022553"/>
    </source>
</evidence>
<keyword evidence="9" id="KW-0902">Two-component regulatory system</keyword>
<feature type="domain" description="Histidine kinase" evidence="11">
    <location>
        <begin position="1"/>
        <end position="90"/>
    </location>
</feature>
<dbReference type="InterPro" id="IPR004358">
    <property type="entry name" value="Sig_transdc_His_kin-like_C"/>
</dbReference>